<comment type="caution">
    <text evidence="1">The sequence shown here is derived from an EMBL/GenBank/DDBJ whole genome shotgun (WGS) entry which is preliminary data.</text>
</comment>
<reference evidence="1" key="2">
    <citation type="journal article" date="2023" name="Science">
        <title>Genomic signatures of disease resistance in endangered staghorn corals.</title>
        <authorList>
            <person name="Vollmer S.V."/>
            <person name="Selwyn J.D."/>
            <person name="Despard B.A."/>
            <person name="Roesel C.L."/>
        </authorList>
    </citation>
    <scope>NUCLEOTIDE SEQUENCE</scope>
    <source>
        <strain evidence="1">K2</strain>
    </source>
</reference>
<reference evidence="1" key="1">
    <citation type="journal article" date="2023" name="G3 (Bethesda)">
        <title>Whole genome assembly and annotation of the endangered Caribbean coral Acropora cervicornis.</title>
        <authorList>
            <person name="Selwyn J.D."/>
            <person name="Vollmer S.V."/>
        </authorList>
    </citation>
    <scope>NUCLEOTIDE SEQUENCE</scope>
    <source>
        <strain evidence="1">K2</strain>
    </source>
</reference>
<proteinExistence type="predicted"/>
<name>A0AAD9QK07_ACRCE</name>
<sequence length="173" mass="19403">MKGVFRSRPPVPRCESSWNVQVVLSNLASFAPVNQLDLKSLTRKLVMLVALVSAQRMQSFHLLDLQLMKTGTDMFEFAFPTHIKQSRPGYKNPSLQLKAYPADPELCVVTLLREFIARTQEIRGSESKLFISYVRPHHAVSKDTIAGWVRTVIMGAGLDLAILKPHNTRTAAT</sequence>
<evidence type="ECO:0008006" key="3">
    <source>
        <dbReference type="Google" id="ProtNLM"/>
    </source>
</evidence>
<dbReference type="AlphaFoldDB" id="A0AAD9QK07"/>
<dbReference type="PANTHER" id="PTHR35617">
    <property type="entry name" value="PHAGE_INTEGRASE DOMAIN-CONTAINING PROTEIN"/>
    <property type="match status" value="1"/>
</dbReference>
<dbReference type="EMBL" id="JARQWQ010000028">
    <property type="protein sequence ID" value="KAK2562703.1"/>
    <property type="molecule type" value="Genomic_DNA"/>
</dbReference>
<dbReference type="Proteomes" id="UP001249851">
    <property type="component" value="Unassembled WGS sequence"/>
</dbReference>
<organism evidence="1 2">
    <name type="scientific">Acropora cervicornis</name>
    <name type="common">Staghorn coral</name>
    <dbReference type="NCBI Taxonomy" id="6130"/>
    <lineage>
        <taxon>Eukaryota</taxon>
        <taxon>Metazoa</taxon>
        <taxon>Cnidaria</taxon>
        <taxon>Anthozoa</taxon>
        <taxon>Hexacorallia</taxon>
        <taxon>Scleractinia</taxon>
        <taxon>Astrocoeniina</taxon>
        <taxon>Acroporidae</taxon>
        <taxon>Acropora</taxon>
    </lineage>
</organism>
<dbReference type="PANTHER" id="PTHR35617:SF3">
    <property type="entry name" value="CORE-BINDING (CB) DOMAIN-CONTAINING PROTEIN"/>
    <property type="match status" value="1"/>
</dbReference>
<evidence type="ECO:0000313" key="1">
    <source>
        <dbReference type="EMBL" id="KAK2562703.1"/>
    </source>
</evidence>
<accession>A0AAD9QK07</accession>
<evidence type="ECO:0000313" key="2">
    <source>
        <dbReference type="Proteomes" id="UP001249851"/>
    </source>
</evidence>
<gene>
    <name evidence="1" type="ORF">P5673_014409</name>
</gene>
<protein>
    <recommendedName>
        <fullName evidence="3">Tyr recombinase domain-containing protein</fullName>
    </recommendedName>
</protein>
<keyword evidence="2" id="KW-1185">Reference proteome</keyword>